<dbReference type="EMBL" id="JAZAVK010000042">
    <property type="protein sequence ID" value="KAK7428347.1"/>
    <property type="molecule type" value="Genomic_DNA"/>
</dbReference>
<accession>A0ABR1I5X3</accession>
<proteinExistence type="predicted"/>
<protein>
    <submittedName>
        <fullName evidence="1">Uncharacterized protein</fullName>
    </submittedName>
</protein>
<comment type="caution">
    <text evidence="1">The sequence shown here is derived from an EMBL/GenBank/DDBJ whole genome shotgun (WGS) entry which is preliminary data.</text>
</comment>
<name>A0ABR1I5X3_9HYPO</name>
<dbReference type="Proteomes" id="UP001498421">
    <property type="component" value="Unassembled WGS sequence"/>
</dbReference>
<gene>
    <name evidence="1" type="ORF">QQZ08_005104</name>
</gene>
<evidence type="ECO:0000313" key="1">
    <source>
        <dbReference type="EMBL" id="KAK7428347.1"/>
    </source>
</evidence>
<sequence length="160" mass="17436">MTALCFDPKTYGSLSTSGEALDRFDQGPGQSVPDTEIRALFERTDSVANLFGIGLLHRHFDMDKDGILVKHSSTSTPWKLPQDPVNFMGGRIVPRSWRFGLGSGNASLQAYEFSFQPNQGDGDGDNVDPTTHQAFIEELYGILEKNDLGSTLGLIAVSPD</sequence>
<organism evidence="1 2">
    <name type="scientific">Neonectria magnoliae</name>
    <dbReference type="NCBI Taxonomy" id="2732573"/>
    <lineage>
        <taxon>Eukaryota</taxon>
        <taxon>Fungi</taxon>
        <taxon>Dikarya</taxon>
        <taxon>Ascomycota</taxon>
        <taxon>Pezizomycotina</taxon>
        <taxon>Sordariomycetes</taxon>
        <taxon>Hypocreomycetidae</taxon>
        <taxon>Hypocreales</taxon>
        <taxon>Nectriaceae</taxon>
        <taxon>Neonectria</taxon>
    </lineage>
</organism>
<reference evidence="1 2" key="1">
    <citation type="journal article" date="2025" name="Microbiol. Resour. Announc.">
        <title>Draft genome sequences for Neonectria magnoliae and Neonectria punicea, canker pathogens of Liriodendron tulipifera and Acer saccharum in West Virginia.</title>
        <authorList>
            <person name="Petronek H.M."/>
            <person name="Kasson M.T."/>
            <person name="Metheny A.M."/>
            <person name="Stauder C.M."/>
            <person name="Lovett B."/>
            <person name="Lynch S.C."/>
            <person name="Garnas J.R."/>
            <person name="Kasson L.R."/>
            <person name="Stajich J.E."/>
        </authorList>
    </citation>
    <scope>NUCLEOTIDE SEQUENCE [LARGE SCALE GENOMIC DNA]</scope>
    <source>
        <strain evidence="1 2">NRRL 64651</strain>
    </source>
</reference>
<evidence type="ECO:0000313" key="2">
    <source>
        <dbReference type="Proteomes" id="UP001498421"/>
    </source>
</evidence>
<keyword evidence="2" id="KW-1185">Reference proteome</keyword>